<evidence type="ECO:0000256" key="4">
    <source>
        <dbReference type="ARBA" id="ARBA00023136"/>
    </source>
</evidence>
<dbReference type="OrthoDB" id="8191171at2759"/>
<evidence type="ECO:0000313" key="6">
    <source>
        <dbReference type="EMBL" id="CAH1109649.1"/>
    </source>
</evidence>
<feature type="transmembrane region" description="Helical" evidence="5">
    <location>
        <begin position="71"/>
        <end position="91"/>
    </location>
</feature>
<organism evidence="6 7">
    <name type="scientific">Psylliodes chrysocephalus</name>
    <dbReference type="NCBI Taxonomy" id="3402493"/>
    <lineage>
        <taxon>Eukaryota</taxon>
        <taxon>Metazoa</taxon>
        <taxon>Ecdysozoa</taxon>
        <taxon>Arthropoda</taxon>
        <taxon>Hexapoda</taxon>
        <taxon>Insecta</taxon>
        <taxon>Pterygota</taxon>
        <taxon>Neoptera</taxon>
        <taxon>Endopterygota</taxon>
        <taxon>Coleoptera</taxon>
        <taxon>Polyphaga</taxon>
        <taxon>Cucujiformia</taxon>
        <taxon>Chrysomeloidea</taxon>
        <taxon>Chrysomelidae</taxon>
        <taxon>Galerucinae</taxon>
        <taxon>Alticini</taxon>
        <taxon>Psylliodes</taxon>
    </lineage>
</organism>
<comment type="subcellular location">
    <subcellularLocation>
        <location evidence="1">Membrane</location>
        <topology evidence="1">Multi-pass membrane protein</topology>
    </subcellularLocation>
</comment>
<keyword evidence="4 5" id="KW-0472">Membrane</keyword>
<evidence type="ECO:0000313" key="7">
    <source>
        <dbReference type="Proteomes" id="UP001153636"/>
    </source>
</evidence>
<protein>
    <submittedName>
        <fullName evidence="6">Uncharacterized protein</fullName>
    </submittedName>
</protein>
<dbReference type="GO" id="GO:0005886">
    <property type="term" value="C:plasma membrane"/>
    <property type="evidence" value="ECO:0007669"/>
    <property type="project" value="TreeGrafter"/>
</dbReference>
<keyword evidence="7" id="KW-1185">Reference proteome</keyword>
<evidence type="ECO:0000256" key="1">
    <source>
        <dbReference type="ARBA" id="ARBA00004141"/>
    </source>
</evidence>
<feature type="transmembrane region" description="Helical" evidence="5">
    <location>
        <begin position="97"/>
        <end position="118"/>
    </location>
</feature>
<dbReference type="AlphaFoldDB" id="A0A9P0CWM7"/>
<dbReference type="Proteomes" id="UP001153636">
    <property type="component" value="Chromosome 4"/>
</dbReference>
<dbReference type="PANTHER" id="PTHR16521:SF3">
    <property type="entry name" value="TYPE-1 ANGIOTENSIN II RECEPTOR-ASSOCIATED PROTEIN"/>
    <property type="match status" value="1"/>
</dbReference>
<dbReference type="PANTHER" id="PTHR16521">
    <property type="entry name" value="TYPE-1 ANGIOTENSIN II RECEPTOR-ASSOCIATED PROTEIN"/>
    <property type="match status" value="1"/>
</dbReference>
<reference evidence="6" key="1">
    <citation type="submission" date="2022-01" db="EMBL/GenBank/DDBJ databases">
        <authorList>
            <person name="King R."/>
        </authorList>
    </citation>
    <scope>NUCLEOTIDE SEQUENCE</scope>
</reference>
<feature type="transmembrane region" description="Helical" evidence="5">
    <location>
        <begin position="12"/>
        <end position="35"/>
    </location>
</feature>
<dbReference type="InterPro" id="IPR009436">
    <property type="entry name" value="AGTRAP"/>
</dbReference>
<gene>
    <name evidence="6" type="ORF">PSYICH_LOCUS10615</name>
</gene>
<sequence length="149" mass="16869">MPWYLELKKMKFSNPLTTIKVVLIVHYLLTVMGAIGTVNPFVYLFYNFVVIFLLIWSLYSKSDEPLKLAILINMCAIILDALYIVAMADILGSYRAALSLTASVIHLIFRPFSILILIKKDEKITALNNDARNNRTAEIDDRSVPSTIS</sequence>
<dbReference type="Pfam" id="PF06396">
    <property type="entry name" value="AGTRAP"/>
    <property type="match status" value="1"/>
</dbReference>
<evidence type="ECO:0000256" key="5">
    <source>
        <dbReference type="SAM" id="Phobius"/>
    </source>
</evidence>
<evidence type="ECO:0000256" key="2">
    <source>
        <dbReference type="ARBA" id="ARBA00022692"/>
    </source>
</evidence>
<keyword evidence="2 5" id="KW-0812">Transmembrane</keyword>
<dbReference type="EMBL" id="OV651816">
    <property type="protein sequence ID" value="CAH1109649.1"/>
    <property type="molecule type" value="Genomic_DNA"/>
</dbReference>
<evidence type="ECO:0000256" key="3">
    <source>
        <dbReference type="ARBA" id="ARBA00022989"/>
    </source>
</evidence>
<feature type="transmembrane region" description="Helical" evidence="5">
    <location>
        <begin position="41"/>
        <end position="59"/>
    </location>
</feature>
<proteinExistence type="predicted"/>
<dbReference type="GO" id="GO:0038166">
    <property type="term" value="P:angiotensin-activated signaling pathway"/>
    <property type="evidence" value="ECO:0007669"/>
    <property type="project" value="InterPro"/>
</dbReference>
<accession>A0A9P0CWM7</accession>
<name>A0A9P0CWM7_9CUCU</name>
<keyword evidence="3 5" id="KW-1133">Transmembrane helix</keyword>